<dbReference type="InterPro" id="IPR001753">
    <property type="entry name" value="Enoyl-CoA_hydra/iso"/>
</dbReference>
<gene>
    <name evidence="3" type="ORF">GCM10022242_32430</name>
</gene>
<evidence type="ECO:0000256" key="1">
    <source>
        <dbReference type="ARBA" id="ARBA00005254"/>
    </source>
</evidence>
<dbReference type="Proteomes" id="UP001501821">
    <property type="component" value="Unassembled WGS sequence"/>
</dbReference>
<dbReference type="SUPFAM" id="SSF52096">
    <property type="entry name" value="ClpP/crotonase"/>
    <property type="match status" value="1"/>
</dbReference>
<dbReference type="RefSeq" id="WP_344777340.1">
    <property type="nucleotide sequence ID" value="NZ_BAABAH010000013.1"/>
</dbReference>
<sequence length="260" mass="27924">MTDLLLDRDRLAPGVLEVTFNRPERRNAFTKAMYGEMRELWQQVRDDGSVRVVVLRGAGGKAFAAGNEISDFVGNDDVVEYENWIRSMFDGLAALPQVTVAAIDGVCVGGGLAVATYCDLRVATAASRFGYPIARTLGNALSSPVLYRCAAVFGESLTREMLLASRLVGAERAYGAGALLACVEDAAALDAEVASLVDGIAQASPVTLRVTKQQLRERAELTEHEPPDEAQLLHEVYGGPDFAEGVRAFLAKEKPAFGRS</sequence>
<organism evidence="3 4">
    <name type="scientific">Nocardioides panacisoli</name>
    <dbReference type="NCBI Taxonomy" id="627624"/>
    <lineage>
        <taxon>Bacteria</taxon>
        <taxon>Bacillati</taxon>
        <taxon>Actinomycetota</taxon>
        <taxon>Actinomycetes</taxon>
        <taxon>Propionibacteriales</taxon>
        <taxon>Nocardioidaceae</taxon>
        <taxon>Nocardioides</taxon>
    </lineage>
</organism>
<dbReference type="Gene3D" id="3.90.226.10">
    <property type="entry name" value="2-enoyl-CoA Hydratase, Chain A, domain 1"/>
    <property type="match status" value="1"/>
</dbReference>
<dbReference type="PANTHER" id="PTHR11941:SF54">
    <property type="entry name" value="ENOYL-COA HYDRATASE, MITOCHONDRIAL"/>
    <property type="match status" value="1"/>
</dbReference>
<dbReference type="InterPro" id="IPR029045">
    <property type="entry name" value="ClpP/crotonase-like_dom_sf"/>
</dbReference>
<evidence type="ECO:0000313" key="3">
    <source>
        <dbReference type="EMBL" id="GAA3828547.1"/>
    </source>
</evidence>
<evidence type="ECO:0000256" key="2">
    <source>
        <dbReference type="RuleBase" id="RU003707"/>
    </source>
</evidence>
<keyword evidence="4" id="KW-1185">Reference proteome</keyword>
<comment type="caution">
    <text evidence="3">The sequence shown here is derived from an EMBL/GenBank/DDBJ whole genome shotgun (WGS) entry which is preliminary data.</text>
</comment>
<comment type="similarity">
    <text evidence="1 2">Belongs to the enoyl-CoA hydratase/isomerase family.</text>
</comment>
<dbReference type="PANTHER" id="PTHR11941">
    <property type="entry name" value="ENOYL-COA HYDRATASE-RELATED"/>
    <property type="match status" value="1"/>
</dbReference>
<dbReference type="PROSITE" id="PS00166">
    <property type="entry name" value="ENOYL_COA_HYDRATASE"/>
    <property type="match status" value="1"/>
</dbReference>
<dbReference type="Pfam" id="PF00378">
    <property type="entry name" value="ECH_1"/>
    <property type="match status" value="1"/>
</dbReference>
<name>A0ABP7IX38_9ACTN</name>
<dbReference type="EMBL" id="BAABAH010000013">
    <property type="protein sequence ID" value="GAA3828547.1"/>
    <property type="molecule type" value="Genomic_DNA"/>
</dbReference>
<evidence type="ECO:0000313" key="4">
    <source>
        <dbReference type="Proteomes" id="UP001501821"/>
    </source>
</evidence>
<dbReference type="CDD" id="cd06558">
    <property type="entry name" value="crotonase-like"/>
    <property type="match status" value="1"/>
</dbReference>
<accession>A0ABP7IX38</accession>
<protein>
    <submittedName>
        <fullName evidence="3">Enoyl-CoA hydratase/isomerase family protein</fullName>
    </submittedName>
</protein>
<dbReference type="InterPro" id="IPR018376">
    <property type="entry name" value="Enoyl-CoA_hyd/isom_CS"/>
</dbReference>
<reference evidence="4" key="1">
    <citation type="journal article" date="2019" name="Int. J. Syst. Evol. Microbiol.">
        <title>The Global Catalogue of Microorganisms (GCM) 10K type strain sequencing project: providing services to taxonomists for standard genome sequencing and annotation.</title>
        <authorList>
            <consortium name="The Broad Institute Genomics Platform"/>
            <consortium name="The Broad Institute Genome Sequencing Center for Infectious Disease"/>
            <person name="Wu L."/>
            <person name="Ma J."/>
        </authorList>
    </citation>
    <scope>NUCLEOTIDE SEQUENCE [LARGE SCALE GENOMIC DNA]</scope>
    <source>
        <strain evidence="4">JCM 16953</strain>
    </source>
</reference>
<proteinExistence type="inferred from homology"/>